<comment type="caution">
    <text evidence="2">The sequence shown here is derived from an EMBL/GenBank/DDBJ whole genome shotgun (WGS) entry which is preliminary data.</text>
</comment>
<reference evidence="2 3" key="1">
    <citation type="submission" date="2019-05" db="EMBL/GenBank/DDBJ databases">
        <title>Another draft genome of Portunus trituberculatus and its Hox gene families provides insights of decapod evolution.</title>
        <authorList>
            <person name="Jeong J.-H."/>
            <person name="Song I."/>
            <person name="Kim S."/>
            <person name="Choi T."/>
            <person name="Kim D."/>
            <person name="Ryu S."/>
            <person name="Kim W."/>
        </authorList>
    </citation>
    <scope>NUCLEOTIDE SEQUENCE [LARGE SCALE GENOMIC DNA]</scope>
    <source>
        <tissue evidence="2">Muscle</tissue>
    </source>
</reference>
<organism evidence="2 3">
    <name type="scientific">Portunus trituberculatus</name>
    <name type="common">Swimming crab</name>
    <name type="synonym">Neptunus trituberculatus</name>
    <dbReference type="NCBI Taxonomy" id="210409"/>
    <lineage>
        <taxon>Eukaryota</taxon>
        <taxon>Metazoa</taxon>
        <taxon>Ecdysozoa</taxon>
        <taxon>Arthropoda</taxon>
        <taxon>Crustacea</taxon>
        <taxon>Multicrustacea</taxon>
        <taxon>Malacostraca</taxon>
        <taxon>Eumalacostraca</taxon>
        <taxon>Eucarida</taxon>
        <taxon>Decapoda</taxon>
        <taxon>Pleocyemata</taxon>
        <taxon>Brachyura</taxon>
        <taxon>Eubrachyura</taxon>
        <taxon>Portunoidea</taxon>
        <taxon>Portunidae</taxon>
        <taxon>Portuninae</taxon>
        <taxon>Portunus</taxon>
    </lineage>
</organism>
<gene>
    <name evidence="2" type="ORF">E2C01_012556</name>
</gene>
<sequence>MTPRTRLIHSVVKIIFFPHNEPEQLLERPISVLYSPALEALYSYVSGDPRRPGRGEARRGEVRRCDPSRRAERRALLSRRQVPPLLTVETRVECLLQMLPVIKFSLPVPHLARRVSAACVGNLLRHVIAAQRHCEPNRQPMSIHPHLHTPVTAPHSAQIQPTWASTRNVWLEFHNQNKPLPHYRCLSLPALPSHLSSVREPPRIHNPCETHHASVLLDLWVLHLIHRYRFSIFDPNLDGFLVTLFRVKMSMNDAHYLTRATVNN</sequence>
<accession>A0A5B7DEF9</accession>
<dbReference type="EMBL" id="VSRR010000788">
    <property type="protein sequence ID" value="MPC19634.1"/>
    <property type="molecule type" value="Genomic_DNA"/>
</dbReference>
<keyword evidence="3" id="KW-1185">Reference proteome</keyword>
<evidence type="ECO:0000256" key="1">
    <source>
        <dbReference type="SAM" id="MobiDB-lite"/>
    </source>
</evidence>
<dbReference type="Proteomes" id="UP000324222">
    <property type="component" value="Unassembled WGS sequence"/>
</dbReference>
<name>A0A5B7DEF9_PORTR</name>
<evidence type="ECO:0000313" key="2">
    <source>
        <dbReference type="EMBL" id="MPC19634.1"/>
    </source>
</evidence>
<protein>
    <submittedName>
        <fullName evidence="2">Uncharacterized protein</fullName>
    </submittedName>
</protein>
<evidence type="ECO:0000313" key="3">
    <source>
        <dbReference type="Proteomes" id="UP000324222"/>
    </source>
</evidence>
<dbReference type="AlphaFoldDB" id="A0A5B7DEF9"/>
<proteinExistence type="predicted"/>
<feature type="region of interest" description="Disordered" evidence="1">
    <location>
        <begin position="49"/>
        <end position="69"/>
    </location>
</feature>